<comment type="caution">
    <text evidence="1">The sequence shown here is derived from an EMBL/GenBank/DDBJ whole genome shotgun (WGS) entry which is preliminary data.</text>
</comment>
<gene>
    <name evidence="1" type="ORF">AB1207_07440</name>
</gene>
<evidence type="ECO:0000313" key="2">
    <source>
        <dbReference type="Proteomes" id="UP001555826"/>
    </source>
</evidence>
<proteinExistence type="predicted"/>
<dbReference type="Gene3D" id="2.60.120.620">
    <property type="entry name" value="q2cbj1_9rhob like domain"/>
    <property type="match status" value="1"/>
</dbReference>
<accession>A0ABV3P4L7</accession>
<reference evidence="1 2" key="1">
    <citation type="submission" date="2024-07" db="EMBL/GenBank/DDBJ databases">
        <authorList>
            <person name="Thanompreechachai J."/>
            <person name="Duangmal K."/>
        </authorList>
    </citation>
    <scope>NUCLEOTIDE SEQUENCE [LARGE SCALE GENOMIC DNA]</scope>
    <source>
        <strain evidence="1 2">KCTC 19886</strain>
    </source>
</reference>
<organism evidence="1 2">
    <name type="scientific">Kineococcus endophyticus</name>
    <dbReference type="NCBI Taxonomy" id="1181883"/>
    <lineage>
        <taxon>Bacteria</taxon>
        <taxon>Bacillati</taxon>
        <taxon>Actinomycetota</taxon>
        <taxon>Actinomycetes</taxon>
        <taxon>Kineosporiales</taxon>
        <taxon>Kineosporiaceae</taxon>
        <taxon>Kineococcus</taxon>
    </lineage>
</organism>
<dbReference type="EMBL" id="JBFNQN010000004">
    <property type="protein sequence ID" value="MEW9264575.1"/>
    <property type="molecule type" value="Genomic_DNA"/>
</dbReference>
<sequence length="270" mass="29630">MRLLRGPRRSAHLTPEARRVLDDLRRDGIASTDLAALLGTGAGTEADELLAEVLSRTDDLIADQSADIVHRRRRLVADPGSRRAVPRDVDLLGSRPPVDPEDPYARFLRHPLISGVAAAHCRRQVRIWDMNGVLTLASAPATAEGGWTRDAGAHGLDVHLHLTEVHDGVGPLSYVRTSHRRRRRGDRTGDHLADRDVERAFGPGCTTTVQGRTGTVVFTDPRGLHRRARPTVRDRLVLQGRFSTRGGRERAVLLPAEEVPRSALADFALA</sequence>
<evidence type="ECO:0000313" key="1">
    <source>
        <dbReference type="EMBL" id="MEW9264575.1"/>
    </source>
</evidence>
<evidence type="ECO:0008006" key="3">
    <source>
        <dbReference type="Google" id="ProtNLM"/>
    </source>
</evidence>
<dbReference type="Proteomes" id="UP001555826">
    <property type="component" value="Unassembled WGS sequence"/>
</dbReference>
<dbReference type="RefSeq" id="WP_367637321.1">
    <property type="nucleotide sequence ID" value="NZ_JBFNQN010000004.1"/>
</dbReference>
<protein>
    <recommendedName>
        <fullName evidence="3">Phytanoyl-CoA dioxygenase PhyH</fullName>
    </recommendedName>
</protein>
<keyword evidence="2" id="KW-1185">Reference proteome</keyword>
<name>A0ABV3P4L7_9ACTN</name>
<dbReference type="SUPFAM" id="SSF51197">
    <property type="entry name" value="Clavaminate synthase-like"/>
    <property type="match status" value="1"/>
</dbReference>